<comment type="caution">
    <text evidence="1">The sequence shown here is derived from an EMBL/GenBank/DDBJ whole genome shotgun (WGS) entry which is preliminary data.</text>
</comment>
<protein>
    <submittedName>
        <fullName evidence="1">Uncharacterized protein</fullName>
    </submittedName>
</protein>
<dbReference type="Proteomes" id="UP001141253">
    <property type="component" value="Chromosome 11"/>
</dbReference>
<keyword evidence="2" id="KW-1185">Reference proteome</keyword>
<accession>A0ABQ9ACM9</accession>
<reference evidence="1" key="1">
    <citation type="submission" date="2022-10" db="EMBL/GenBank/DDBJ databases">
        <authorList>
            <person name="Hyden B.L."/>
            <person name="Feng K."/>
            <person name="Yates T."/>
            <person name="Jawdy S."/>
            <person name="Smart L.B."/>
            <person name="Muchero W."/>
        </authorList>
    </citation>
    <scope>NUCLEOTIDE SEQUENCE</scope>
    <source>
        <tissue evidence="1">Shoot tip</tissue>
    </source>
</reference>
<sequence length="23" mass="2697">MSMWFLFVLSSHLRMATSKIVVL</sequence>
<organism evidence="1 2">
    <name type="scientific">Salix suchowensis</name>
    <dbReference type="NCBI Taxonomy" id="1278906"/>
    <lineage>
        <taxon>Eukaryota</taxon>
        <taxon>Viridiplantae</taxon>
        <taxon>Streptophyta</taxon>
        <taxon>Embryophyta</taxon>
        <taxon>Tracheophyta</taxon>
        <taxon>Spermatophyta</taxon>
        <taxon>Magnoliopsida</taxon>
        <taxon>eudicotyledons</taxon>
        <taxon>Gunneridae</taxon>
        <taxon>Pentapetalae</taxon>
        <taxon>rosids</taxon>
        <taxon>fabids</taxon>
        <taxon>Malpighiales</taxon>
        <taxon>Salicaceae</taxon>
        <taxon>Saliceae</taxon>
        <taxon>Salix</taxon>
    </lineage>
</organism>
<dbReference type="EMBL" id="JAPFFI010000021">
    <property type="protein sequence ID" value="KAJ6332813.1"/>
    <property type="molecule type" value="Genomic_DNA"/>
</dbReference>
<evidence type="ECO:0000313" key="1">
    <source>
        <dbReference type="EMBL" id="KAJ6332813.1"/>
    </source>
</evidence>
<name>A0ABQ9ACM9_9ROSI</name>
<evidence type="ECO:0000313" key="2">
    <source>
        <dbReference type="Proteomes" id="UP001141253"/>
    </source>
</evidence>
<reference evidence="1" key="2">
    <citation type="journal article" date="2023" name="Int. J. Mol. Sci.">
        <title>De Novo Assembly and Annotation of 11 Diverse Shrub Willow (Salix) Genomes Reveals Novel Gene Organization in Sex-Linked Regions.</title>
        <authorList>
            <person name="Hyden B."/>
            <person name="Feng K."/>
            <person name="Yates T.B."/>
            <person name="Jawdy S."/>
            <person name="Cereghino C."/>
            <person name="Smart L.B."/>
            <person name="Muchero W."/>
        </authorList>
    </citation>
    <scope>NUCLEOTIDE SEQUENCE</scope>
    <source>
        <tissue evidence="1">Shoot tip</tissue>
    </source>
</reference>
<proteinExistence type="predicted"/>
<gene>
    <name evidence="1" type="ORF">OIU77_008795</name>
</gene>